<organism evidence="1 2">
    <name type="scientific">Cnephaeus nilssonii</name>
    <name type="common">Northern bat</name>
    <name type="synonym">Eptesicus nilssonii</name>
    <dbReference type="NCBI Taxonomy" id="3371016"/>
    <lineage>
        <taxon>Eukaryota</taxon>
        <taxon>Metazoa</taxon>
        <taxon>Chordata</taxon>
        <taxon>Craniata</taxon>
        <taxon>Vertebrata</taxon>
        <taxon>Euteleostomi</taxon>
        <taxon>Mammalia</taxon>
        <taxon>Eutheria</taxon>
        <taxon>Laurasiatheria</taxon>
        <taxon>Chiroptera</taxon>
        <taxon>Yangochiroptera</taxon>
        <taxon>Vespertilionidae</taxon>
        <taxon>Cnephaeus</taxon>
    </lineage>
</organism>
<proteinExistence type="predicted"/>
<dbReference type="AlphaFoldDB" id="A0AA40LX98"/>
<reference evidence="1" key="1">
    <citation type="submission" date="2023-06" db="EMBL/GenBank/DDBJ databases">
        <title>Reference genome for the Northern bat (Eptesicus nilssonii), a most northern bat species.</title>
        <authorList>
            <person name="Laine V.N."/>
            <person name="Pulliainen A.T."/>
            <person name="Lilley T.M."/>
        </authorList>
    </citation>
    <scope>NUCLEOTIDE SEQUENCE</scope>
    <source>
        <strain evidence="1">BLF_Eptnil</strain>
        <tissue evidence="1">Kidney</tissue>
    </source>
</reference>
<dbReference type="EMBL" id="JAULJE010000001">
    <property type="protein sequence ID" value="KAK1346922.1"/>
    <property type="molecule type" value="Genomic_DNA"/>
</dbReference>
<gene>
    <name evidence="1" type="ORF">QTO34_000782</name>
</gene>
<protein>
    <submittedName>
        <fullName evidence="1">Uncharacterized protein</fullName>
    </submittedName>
</protein>
<accession>A0AA40LX98</accession>
<name>A0AA40LX98_CNENI</name>
<dbReference type="Proteomes" id="UP001177744">
    <property type="component" value="Unassembled WGS sequence"/>
</dbReference>
<comment type="caution">
    <text evidence="1">The sequence shown here is derived from an EMBL/GenBank/DDBJ whole genome shotgun (WGS) entry which is preliminary data.</text>
</comment>
<evidence type="ECO:0000313" key="1">
    <source>
        <dbReference type="EMBL" id="KAK1346922.1"/>
    </source>
</evidence>
<sequence length="114" mass="12549">MEASMLKQPCWCSTDTYWSRVDENTLVATVTGSGSNSRIKYSVHTLNKSDCYTCVAGRLEAQVVPFPFGWTSDSKGMECVLALYQEETDCGNTSFNLLHSDVECDSTRLASVTA</sequence>
<evidence type="ECO:0000313" key="2">
    <source>
        <dbReference type="Proteomes" id="UP001177744"/>
    </source>
</evidence>
<keyword evidence="2" id="KW-1185">Reference proteome</keyword>